<comment type="caution">
    <text evidence="2">The sequence shown here is derived from an EMBL/GenBank/DDBJ whole genome shotgun (WGS) entry which is preliminary data.</text>
</comment>
<dbReference type="Pfam" id="PF05940">
    <property type="entry name" value="NnrS"/>
    <property type="match status" value="1"/>
</dbReference>
<dbReference type="InterPro" id="IPR010266">
    <property type="entry name" value="NnrS"/>
</dbReference>
<feature type="transmembrane region" description="Helical" evidence="1">
    <location>
        <begin position="73"/>
        <end position="92"/>
    </location>
</feature>
<keyword evidence="1" id="KW-1133">Transmembrane helix</keyword>
<gene>
    <name evidence="2" type="ORF">GO608_16570</name>
</gene>
<dbReference type="RefSeq" id="WP_169200146.1">
    <property type="nucleotide sequence ID" value="NZ_WTVH02000010.1"/>
</dbReference>
<feature type="transmembrane region" description="Helical" evidence="1">
    <location>
        <begin position="251"/>
        <end position="271"/>
    </location>
</feature>
<name>A0ABX1N6Q1_9RHOO</name>
<keyword evidence="1" id="KW-0812">Transmembrane</keyword>
<protein>
    <submittedName>
        <fullName evidence="2">NnrS family protein</fullName>
    </submittedName>
</protein>
<feature type="transmembrane region" description="Helical" evidence="1">
    <location>
        <begin position="225"/>
        <end position="245"/>
    </location>
</feature>
<feature type="transmembrane region" description="Helical" evidence="1">
    <location>
        <begin position="156"/>
        <end position="179"/>
    </location>
</feature>
<organism evidence="2 3">
    <name type="scientific">Aromatoleum buckelii</name>
    <dbReference type="NCBI Taxonomy" id="200254"/>
    <lineage>
        <taxon>Bacteria</taxon>
        <taxon>Pseudomonadati</taxon>
        <taxon>Pseudomonadota</taxon>
        <taxon>Betaproteobacteria</taxon>
        <taxon>Rhodocyclales</taxon>
        <taxon>Rhodocyclaceae</taxon>
        <taxon>Aromatoleum</taxon>
    </lineage>
</organism>
<feature type="transmembrane region" description="Helical" evidence="1">
    <location>
        <begin position="283"/>
        <end position="303"/>
    </location>
</feature>
<evidence type="ECO:0000313" key="3">
    <source>
        <dbReference type="Proteomes" id="UP000601990"/>
    </source>
</evidence>
<feature type="transmembrane region" description="Helical" evidence="1">
    <location>
        <begin position="130"/>
        <end position="149"/>
    </location>
</feature>
<feature type="transmembrane region" description="Helical" evidence="1">
    <location>
        <begin position="191"/>
        <end position="213"/>
    </location>
</feature>
<evidence type="ECO:0000256" key="1">
    <source>
        <dbReference type="SAM" id="Phobius"/>
    </source>
</evidence>
<dbReference type="Proteomes" id="UP000601990">
    <property type="component" value="Unassembled WGS sequence"/>
</dbReference>
<sequence>MKPLDEFRAPPMSPPPFPSLSAPVWASAFRPFYLLGALYAPLLMAVWAGAYLGAWGVPVSAATPLALWHGHEMLFGFAAAIITGIVLTALPSWAGTPEIRGGRLALLVALWLAGRLACWATPWLPPLSVTVVDSLLFAALFIMLAPQLWRAANPLYLLLLPILAAFFGANLAYHAGIAAADPTLAGLGLRAGVYAVIVLYVLKGGLLTPIFTGNALREKGRGDQAPFRAGLEAAAVVVVVVLAVLDLAAAPAHWTGAAAFACASIHAWRVARWQGWRVADVPLVLVMHLGFAWLIFAFALKAAAELAGVVPEAAWLHAFTVGSLGMMMVGLMVRVSLRHTGRPLALPNAMRVAGVLVFAAALARLAVTVHDLGAWAVALAALLWSAAFVIYLARFGTILVGPSVPRARAKRHV</sequence>
<feature type="transmembrane region" description="Helical" evidence="1">
    <location>
        <begin position="373"/>
        <end position="393"/>
    </location>
</feature>
<feature type="transmembrane region" description="Helical" evidence="1">
    <location>
        <begin position="32"/>
        <end position="53"/>
    </location>
</feature>
<dbReference type="EMBL" id="WTVH01000041">
    <property type="protein sequence ID" value="NMF94930.1"/>
    <property type="molecule type" value="Genomic_DNA"/>
</dbReference>
<feature type="transmembrane region" description="Helical" evidence="1">
    <location>
        <begin position="315"/>
        <end position="337"/>
    </location>
</feature>
<feature type="transmembrane region" description="Helical" evidence="1">
    <location>
        <begin position="349"/>
        <end position="367"/>
    </location>
</feature>
<keyword evidence="3" id="KW-1185">Reference proteome</keyword>
<accession>A0ABX1N6Q1</accession>
<keyword evidence="1" id="KW-0472">Membrane</keyword>
<proteinExistence type="predicted"/>
<evidence type="ECO:0000313" key="2">
    <source>
        <dbReference type="EMBL" id="NMF94930.1"/>
    </source>
</evidence>
<reference evidence="2" key="1">
    <citation type="submission" date="2019-12" db="EMBL/GenBank/DDBJ databases">
        <title>Comparative genomics gives insights into the taxonomy of the Azoarcus-Aromatoleum group and reveals separate origins of nif in the plant-associated Azoarcus and non-plant-associated Aromatoleum sub-groups.</title>
        <authorList>
            <person name="Lafos M."/>
            <person name="Maluk M."/>
            <person name="Batista M."/>
            <person name="Junghare M."/>
            <person name="Carmona M."/>
            <person name="Faoro H."/>
            <person name="Cruz L.M."/>
            <person name="Battistoni F."/>
            <person name="De Souza E."/>
            <person name="Pedrosa F."/>
            <person name="Chen W.-M."/>
            <person name="Poole P.S."/>
            <person name="Dixon R.A."/>
            <person name="James E.K."/>
        </authorList>
    </citation>
    <scope>NUCLEOTIDE SEQUENCE</scope>
    <source>
        <strain evidence="2">U120</strain>
    </source>
</reference>
<feature type="transmembrane region" description="Helical" evidence="1">
    <location>
        <begin position="104"/>
        <end position="124"/>
    </location>
</feature>